<feature type="region of interest" description="Disordered" evidence="1">
    <location>
        <begin position="106"/>
        <end position="125"/>
    </location>
</feature>
<accession>A0ABT3G7U4</accession>
<feature type="region of interest" description="Disordered" evidence="1">
    <location>
        <begin position="1"/>
        <end position="27"/>
    </location>
</feature>
<dbReference type="Proteomes" id="UP001165653">
    <property type="component" value="Unassembled WGS sequence"/>
</dbReference>
<evidence type="ECO:0000313" key="3">
    <source>
        <dbReference type="Proteomes" id="UP001165653"/>
    </source>
</evidence>
<organism evidence="2 3">
    <name type="scientific">Luteolibacter rhizosphaerae</name>
    <dbReference type="NCBI Taxonomy" id="2989719"/>
    <lineage>
        <taxon>Bacteria</taxon>
        <taxon>Pseudomonadati</taxon>
        <taxon>Verrucomicrobiota</taxon>
        <taxon>Verrucomicrobiia</taxon>
        <taxon>Verrucomicrobiales</taxon>
        <taxon>Verrucomicrobiaceae</taxon>
        <taxon>Luteolibacter</taxon>
    </lineage>
</organism>
<sequence length="125" mass="13346">MNRKTPAAMPSSLGQSRFPSSDRPNPAVTEAISSAYRTVEVEEDPQLVDLKRKLVAAAMEFMDHVGSTAGGGSAEDVCSLDCFDLLPNGSRIVIELAVLPPITPECEGAQRAEPPPTGLLRLNRN</sequence>
<evidence type="ECO:0000313" key="2">
    <source>
        <dbReference type="EMBL" id="MCW1915926.1"/>
    </source>
</evidence>
<dbReference type="EMBL" id="JAPDDR010000011">
    <property type="protein sequence ID" value="MCW1915926.1"/>
    <property type="molecule type" value="Genomic_DNA"/>
</dbReference>
<feature type="compositionally biased region" description="Polar residues" evidence="1">
    <location>
        <begin position="12"/>
        <end position="23"/>
    </location>
</feature>
<name>A0ABT3G7U4_9BACT</name>
<keyword evidence="3" id="KW-1185">Reference proteome</keyword>
<proteinExistence type="predicted"/>
<comment type="caution">
    <text evidence="2">The sequence shown here is derived from an EMBL/GenBank/DDBJ whole genome shotgun (WGS) entry which is preliminary data.</text>
</comment>
<evidence type="ECO:0000256" key="1">
    <source>
        <dbReference type="SAM" id="MobiDB-lite"/>
    </source>
</evidence>
<dbReference type="RefSeq" id="WP_264515489.1">
    <property type="nucleotide sequence ID" value="NZ_JAPDDR010000011.1"/>
</dbReference>
<protein>
    <submittedName>
        <fullName evidence="2">Uncharacterized protein</fullName>
    </submittedName>
</protein>
<gene>
    <name evidence="2" type="ORF">OJ996_20225</name>
</gene>
<reference evidence="2" key="1">
    <citation type="submission" date="2022-10" db="EMBL/GenBank/DDBJ databases">
        <title>Luteolibacter sp. GHJ8, whole genome shotgun sequencing project.</title>
        <authorList>
            <person name="Zhao G."/>
            <person name="Shen L."/>
        </authorList>
    </citation>
    <scope>NUCLEOTIDE SEQUENCE</scope>
    <source>
        <strain evidence="2">GHJ8</strain>
    </source>
</reference>